<feature type="compositionally biased region" description="Acidic residues" evidence="1">
    <location>
        <begin position="76"/>
        <end position="87"/>
    </location>
</feature>
<protein>
    <submittedName>
        <fullName evidence="2">Uncharacterized protein</fullName>
    </submittedName>
</protein>
<name>A0A9P4GWT5_9PLEO</name>
<feature type="compositionally biased region" description="Low complexity" evidence="1">
    <location>
        <begin position="153"/>
        <end position="166"/>
    </location>
</feature>
<evidence type="ECO:0000313" key="3">
    <source>
        <dbReference type="Proteomes" id="UP000799777"/>
    </source>
</evidence>
<gene>
    <name evidence="2" type="ORF">EK21DRAFT_95354</name>
</gene>
<feature type="region of interest" description="Disordered" evidence="1">
    <location>
        <begin position="99"/>
        <end position="247"/>
    </location>
</feature>
<dbReference type="EMBL" id="ML978412">
    <property type="protein sequence ID" value="KAF2022894.1"/>
    <property type="molecule type" value="Genomic_DNA"/>
</dbReference>
<feature type="compositionally biased region" description="Basic and acidic residues" evidence="1">
    <location>
        <begin position="220"/>
        <end position="232"/>
    </location>
</feature>
<feature type="region of interest" description="Disordered" evidence="1">
    <location>
        <begin position="50"/>
        <end position="87"/>
    </location>
</feature>
<dbReference type="Proteomes" id="UP000799777">
    <property type="component" value="Unassembled WGS sequence"/>
</dbReference>
<proteinExistence type="predicted"/>
<dbReference type="AlphaFoldDB" id="A0A9P4GWT5"/>
<evidence type="ECO:0000313" key="2">
    <source>
        <dbReference type="EMBL" id="KAF2022894.1"/>
    </source>
</evidence>
<organism evidence="2 3">
    <name type="scientific">Setomelanomma holmii</name>
    <dbReference type="NCBI Taxonomy" id="210430"/>
    <lineage>
        <taxon>Eukaryota</taxon>
        <taxon>Fungi</taxon>
        <taxon>Dikarya</taxon>
        <taxon>Ascomycota</taxon>
        <taxon>Pezizomycotina</taxon>
        <taxon>Dothideomycetes</taxon>
        <taxon>Pleosporomycetidae</taxon>
        <taxon>Pleosporales</taxon>
        <taxon>Pleosporineae</taxon>
        <taxon>Phaeosphaeriaceae</taxon>
        <taxon>Setomelanomma</taxon>
    </lineage>
</organism>
<feature type="compositionally biased region" description="Low complexity" evidence="1">
    <location>
        <begin position="123"/>
        <end position="135"/>
    </location>
</feature>
<comment type="caution">
    <text evidence="2">The sequence shown here is derived from an EMBL/GenBank/DDBJ whole genome shotgun (WGS) entry which is preliminary data.</text>
</comment>
<reference evidence="2" key="1">
    <citation type="journal article" date="2020" name="Stud. Mycol.">
        <title>101 Dothideomycetes genomes: a test case for predicting lifestyles and emergence of pathogens.</title>
        <authorList>
            <person name="Haridas S."/>
            <person name="Albert R."/>
            <person name="Binder M."/>
            <person name="Bloem J."/>
            <person name="Labutti K."/>
            <person name="Salamov A."/>
            <person name="Andreopoulos B."/>
            <person name="Baker S."/>
            <person name="Barry K."/>
            <person name="Bills G."/>
            <person name="Bluhm B."/>
            <person name="Cannon C."/>
            <person name="Castanera R."/>
            <person name="Culley D."/>
            <person name="Daum C."/>
            <person name="Ezra D."/>
            <person name="Gonzalez J."/>
            <person name="Henrissat B."/>
            <person name="Kuo A."/>
            <person name="Liang C."/>
            <person name="Lipzen A."/>
            <person name="Lutzoni F."/>
            <person name="Magnuson J."/>
            <person name="Mondo S."/>
            <person name="Nolan M."/>
            <person name="Ohm R."/>
            <person name="Pangilinan J."/>
            <person name="Park H.-J."/>
            <person name="Ramirez L."/>
            <person name="Alfaro M."/>
            <person name="Sun H."/>
            <person name="Tritt A."/>
            <person name="Yoshinaga Y."/>
            <person name="Zwiers L.-H."/>
            <person name="Turgeon B."/>
            <person name="Goodwin S."/>
            <person name="Spatafora J."/>
            <person name="Crous P."/>
            <person name="Grigoriev I."/>
        </authorList>
    </citation>
    <scope>NUCLEOTIDE SEQUENCE</scope>
    <source>
        <strain evidence="2">CBS 110217</strain>
    </source>
</reference>
<feature type="compositionally biased region" description="Polar residues" evidence="1">
    <location>
        <begin position="109"/>
        <end position="122"/>
    </location>
</feature>
<evidence type="ECO:0000256" key="1">
    <source>
        <dbReference type="SAM" id="MobiDB-lite"/>
    </source>
</evidence>
<keyword evidence="3" id="KW-1185">Reference proteome</keyword>
<accession>A0A9P4GWT5</accession>
<sequence length="247" mass="26893">MPPHSLDGERLNQSHIRLELEEAARCDSDEAESLIAARAKNKVMCKAIDSARSRSSAGNATKQRLKAKVAPRMSDDDMSDYDDSDDTMSCGEDELQEYTHDAERKKIKTSVTALGNTRRNNPSSKSTTRTIKTSTPVKSSSRAARPYAPKALAVPSSPTSSPPATVGAQLRGTHSLGLNLRGKRGSDAISLDEESPTETRLRSNPSVPRKKLRSVAGTKLTEKKANVKKPEAVKNQTGRVKRTLEPR</sequence>
<feature type="compositionally biased region" description="Polar residues" evidence="1">
    <location>
        <begin position="53"/>
        <end position="62"/>
    </location>
</feature>